<dbReference type="EMBL" id="UOEV01000004">
    <property type="protein sequence ID" value="VAW31866.1"/>
    <property type="molecule type" value="Genomic_DNA"/>
</dbReference>
<feature type="transmembrane region" description="Helical" evidence="1">
    <location>
        <begin position="25"/>
        <end position="47"/>
    </location>
</feature>
<keyword evidence="1" id="KW-0812">Transmembrane</keyword>
<feature type="transmembrane region" description="Helical" evidence="1">
    <location>
        <begin position="85"/>
        <end position="106"/>
    </location>
</feature>
<keyword evidence="1" id="KW-0472">Membrane</keyword>
<name>A0A3B0VIG1_9ZZZZ</name>
<evidence type="ECO:0000313" key="2">
    <source>
        <dbReference type="EMBL" id="VAW31866.1"/>
    </source>
</evidence>
<sequence>MNFIWENLHSFLYLNYKGGEITQFILLRASLFDALLIAIISLPFLYFEFLKNKAWLIFIIGIAVAIFNEWYGLSTLRWIYSSNMPIIPIIKTGLTPTLQIGLLGYISFKITTFFQNDFIR</sequence>
<feature type="transmembrane region" description="Helical" evidence="1">
    <location>
        <begin position="54"/>
        <end position="73"/>
    </location>
</feature>
<keyword evidence="1" id="KW-1133">Transmembrane helix</keyword>
<organism evidence="2">
    <name type="scientific">hydrothermal vent metagenome</name>
    <dbReference type="NCBI Taxonomy" id="652676"/>
    <lineage>
        <taxon>unclassified sequences</taxon>
        <taxon>metagenomes</taxon>
        <taxon>ecological metagenomes</taxon>
    </lineage>
</organism>
<proteinExistence type="predicted"/>
<protein>
    <submittedName>
        <fullName evidence="2">Uncharacterized protein</fullName>
    </submittedName>
</protein>
<dbReference type="AlphaFoldDB" id="A0A3B0VIG1"/>
<accession>A0A3B0VIG1</accession>
<reference evidence="2" key="1">
    <citation type="submission" date="2018-06" db="EMBL/GenBank/DDBJ databases">
        <authorList>
            <person name="Zhirakovskaya E."/>
        </authorList>
    </citation>
    <scope>NUCLEOTIDE SEQUENCE</scope>
</reference>
<evidence type="ECO:0000256" key="1">
    <source>
        <dbReference type="SAM" id="Phobius"/>
    </source>
</evidence>
<gene>
    <name evidence="2" type="ORF">MNBD_CPR01-31</name>
</gene>